<evidence type="ECO:0000256" key="2">
    <source>
        <dbReference type="SAM" id="Phobius"/>
    </source>
</evidence>
<dbReference type="Pfam" id="PF13968">
    <property type="entry name" value="DUF4220"/>
    <property type="match status" value="1"/>
</dbReference>
<reference evidence="5 6" key="2">
    <citation type="submission" date="2024-10" db="EMBL/GenBank/DDBJ databases">
        <authorList>
            <person name="Ryan C."/>
        </authorList>
    </citation>
    <scope>NUCLEOTIDE SEQUENCE [LARGE SCALE GENOMIC DNA]</scope>
</reference>
<keyword evidence="2" id="KW-0812">Transmembrane</keyword>
<dbReference type="EMBL" id="OZ075139">
    <property type="protein sequence ID" value="CAL5017559.1"/>
    <property type="molecule type" value="Genomic_DNA"/>
</dbReference>
<sequence>MDLSSAVDWWDEWKLRILVLGSTTIQFFLFFYGGIRRYRVPPWFRLCIWLAYLGGDSLAIYALATLFNRHKGEAPVQSTLEVLWAPILLVHLAGPEQITVYSVQDNELWRRHIVTLVSQVTVALYVYCISSWSGETSLLVAGVLIFIIGIYKFSTKPWALKRATIHNLGGSFISVPRKKKLIGSSGWWADLWSTCTTAMVHHVMLCLLAVSSVRSGEASRIEAMEVPEVQEIPVREVEVLMEMLNRHMYPDYNVITEELELHEYVKEAKNGATIASQVKMDPLLPRRVSNFIIPSESFVADQLVTYSHRLMTLRFMLLTISYSQKKKMVATRSTRTTTAGDDCEVVEDGIMDVYIRLYTRVNVAMSCIGYLFRFITFSLAIAAIALFNRSHKDGYDKDDVRVTKILLYCILVLELLSFFNICLIFSPLRLWPASSRLNKMVAQQSVMACAARRKRPTWLLRLAALAGCDAYINQQWYMTQTPASGRIMAAVVDHVMGGWLEFIHDQDSYLYFNSLRGQWAIDSKVGRHEIDGRKNLQEVLRSSIEAPFDQSVLLWHIATEICFHHRSRGRYITAAQQLSLEISRYMMRLLSTRPEMLMLGSRQDLFSIALDDIEFMARHGEIAGSDAQGQGELARGILRTARHPWVYDGCVGFLIPGACKIAEALMGLQLEEKAMWDMVQGVWVEMLCYSASRCHGYLHARSIGEGGETLTRVWLLLCYLGMETMTDRLQRTAPAKKQDKVEGQETAWNNKEDVSNEGKNKVEQV</sequence>
<name>A0ABC9CBD8_9POAL</name>
<evidence type="ECO:0000313" key="4">
    <source>
        <dbReference type="EMBL" id="CAL5017559.1"/>
    </source>
</evidence>
<dbReference type="PANTHER" id="PTHR31325">
    <property type="entry name" value="OS01G0798800 PROTEIN-RELATED"/>
    <property type="match status" value="1"/>
</dbReference>
<dbReference type="InterPro" id="IPR007658">
    <property type="entry name" value="DUF594"/>
</dbReference>
<reference evidence="6" key="1">
    <citation type="submission" date="2024-06" db="EMBL/GenBank/DDBJ databases">
        <authorList>
            <person name="Ryan C."/>
        </authorList>
    </citation>
    <scope>NUCLEOTIDE SEQUENCE [LARGE SCALE GENOMIC DNA]</scope>
</reference>
<organism evidence="5 6">
    <name type="scientific">Urochloa decumbens</name>
    <dbReference type="NCBI Taxonomy" id="240449"/>
    <lineage>
        <taxon>Eukaryota</taxon>
        <taxon>Viridiplantae</taxon>
        <taxon>Streptophyta</taxon>
        <taxon>Embryophyta</taxon>
        <taxon>Tracheophyta</taxon>
        <taxon>Spermatophyta</taxon>
        <taxon>Magnoliopsida</taxon>
        <taxon>Liliopsida</taxon>
        <taxon>Poales</taxon>
        <taxon>Poaceae</taxon>
        <taxon>PACMAD clade</taxon>
        <taxon>Panicoideae</taxon>
        <taxon>Panicodae</taxon>
        <taxon>Paniceae</taxon>
        <taxon>Melinidinae</taxon>
        <taxon>Urochloa</taxon>
    </lineage>
</organism>
<feature type="compositionally biased region" description="Basic and acidic residues" evidence="1">
    <location>
        <begin position="731"/>
        <end position="743"/>
    </location>
</feature>
<feature type="transmembrane region" description="Helical" evidence="2">
    <location>
        <begin position="15"/>
        <end position="35"/>
    </location>
</feature>
<dbReference type="Pfam" id="PF04578">
    <property type="entry name" value="DUF594"/>
    <property type="match status" value="1"/>
</dbReference>
<evidence type="ECO:0000256" key="1">
    <source>
        <dbReference type="SAM" id="MobiDB-lite"/>
    </source>
</evidence>
<feature type="region of interest" description="Disordered" evidence="1">
    <location>
        <begin position="731"/>
        <end position="765"/>
    </location>
</feature>
<dbReference type="AlphaFoldDB" id="A0ABC9CBD8"/>
<protein>
    <recommendedName>
        <fullName evidence="3">DUF4220 domain-containing protein</fullName>
    </recommendedName>
</protein>
<dbReference type="InterPro" id="IPR025315">
    <property type="entry name" value="DUF4220"/>
</dbReference>
<evidence type="ECO:0000313" key="6">
    <source>
        <dbReference type="Proteomes" id="UP001497457"/>
    </source>
</evidence>
<proteinExistence type="predicted"/>
<feature type="transmembrane region" description="Helical" evidence="2">
    <location>
        <begin position="405"/>
        <end position="430"/>
    </location>
</feature>
<evidence type="ECO:0000313" key="5">
    <source>
        <dbReference type="EMBL" id="CAL5017560.1"/>
    </source>
</evidence>
<feature type="transmembrane region" description="Helical" evidence="2">
    <location>
        <begin position="47"/>
        <end position="67"/>
    </location>
</feature>
<feature type="transmembrane region" description="Helical" evidence="2">
    <location>
        <begin position="361"/>
        <end position="385"/>
    </location>
</feature>
<evidence type="ECO:0000259" key="3">
    <source>
        <dbReference type="Pfam" id="PF13968"/>
    </source>
</evidence>
<dbReference type="Proteomes" id="UP001497457">
    <property type="component" value="Chromosome 29rd"/>
</dbReference>
<dbReference type="EMBL" id="OZ075139">
    <property type="protein sequence ID" value="CAL5017560.1"/>
    <property type="molecule type" value="Genomic_DNA"/>
</dbReference>
<feature type="compositionally biased region" description="Basic and acidic residues" evidence="1">
    <location>
        <begin position="750"/>
        <end position="765"/>
    </location>
</feature>
<keyword evidence="2" id="KW-0472">Membrane</keyword>
<accession>A0ABC9CBD8</accession>
<keyword evidence="2" id="KW-1133">Transmembrane helix</keyword>
<feature type="domain" description="DUF4220" evidence="3">
    <location>
        <begin position="49"/>
        <end position="459"/>
    </location>
</feature>
<feature type="transmembrane region" description="Helical" evidence="2">
    <location>
        <begin position="138"/>
        <end position="154"/>
    </location>
</feature>
<keyword evidence="6" id="KW-1185">Reference proteome</keyword>
<gene>
    <name evidence="4" type="ORF">URODEC1_LOCUS73861</name>
    <name evidence="5" type="ORF">URODEC1_LOCUS73862</name>
</gene>